<dbReference type="InterPro" id="IPR003593">
    <property type="entry name" value="AAA+_ATPase"/>
</dbReference>
<evidence type="ECO:0000256" key="6">
    <source>
        <dbReference type="ARBA" id="ARBA00022741"/>
    </source>
</evidence>
<dbReference type="CDD" id="cd18584">
    <property type="entry name" value="ABC_6TM_AarD_CydD"/>
    <property type="match status" value="1"/>
</dbReference>
<evidence type="ECO:0000313" key="15">
    <source>
        <dbReference type="Proteomes" id="UP000237073"/>
    </source>
</evidence>
<gene>
    <name evidence="14" type="ORF">CHU32_08865</name>
    <name evidence="13" type="ORF">CHU33_07320</name>
</gene>
<evidence type="ECO:0000256" key="10">
    <source>
        <dbReference type="SAM" id="Phobius"/>
    </source>
</evidence>
<evidence type="ECO:0000256" key="2">
    <source>
        <dbReference type="ARBA" id="ARBA00022448"/>
    </source>
</evidence>
<dbReference type="Proteomes" id="UP000237073">
    <property type="component" value="Unassembled WGS sequence"/>
</dbReference>
<evidence type="ECO:0000313" key="16">
    <source>
        <dbReference type="Proteomes" id="UP000247005"/>
    </source>
</evidence>
<dbReference type="FunFam" id="3.40.50.300:FF:000980">
    <property type="entry name" value="Cysteine/glutathione ABC transporter permease/ATP-binding protein CydD"/>
    <property type="match status" value="1"/>
</dbReference>
<keyword evidence="8 10" id="KW-1133">Transmembrane helix</keyword>
<dbReference type="FunFam" id="1.20.1560.10:FF:000039">
    <property type="entry name" value="Cysteine/glutathione ABC transporter permease/ATP-binding protein CydD"/>
    <property type="match status" value="1"/>
</dbReference>
<dbReference type="PROSITE" id="PS50929">
    <property type="entry name" value="ABC_TM1F"/>
    <property type="match status" value="1"/>
</dbReference>
<dbReference type="Proteomes" id="UP000247005">
    <property type="component" value="Unassembled WGS sequence"/>
</dbReference>
<dbReference type="SMART" id="SM00382">
    <property type="entry name" value="AAA"/>
    <property type="match status" value="1"/>
</dbReference>
<dbReference type="InterPro" id="IPR011527">
    <property type="entry name" value="ABC1_TM_dom"/>
</dbReference>
<evidence type="ECO:0000259" key="11">
    <source>
        <dbReference type="PROSITE" id="PS50893"/>
    </source>
</evidence>
<evidence type="ECO:0000256" key="5">
    <source>
        <dbReference type="ARBA" id="ARBA00022692"/>
    </source>
</evidence>
<dbReference type="GO" id="GO:0042883">
    <property type="term" value="P:cysteine transport"/>
    <property type="evidence" value="ECO:0007669"/>
    <property type="project" value="InterPro"/>
</dbReference>
<feature type="transmembrane region" description="Helical" evidence="10">
    <location>
        <begin position="278"/>
        <end position="297"/>
    </location>
</feature>
<evidence type="ECO:0000256" key="3">
    <source>
        <dbReference type="ARBA" id="ARBA00022475"/>
    </source>
</evidence>
<dbReference type="InterPro" id="IPR017871">
    <property type="entry name" value="ABC_transporter-like_CS"/>
</dbReference>
<feature type="transmembrane region" description="Helical" evidence="10">
    <location>
        <begin position="29"/>
        <end position="49"/>
    </location>
</feature>
<proteinExistence type="predicted"/>
<feature type="domain" description="ABC transporter" evidence="11">
    <location>
        <begin position="350"/>
        <end position="583"/>
    </location>
</feature>
<keyword evidence="9 10" id="KW-0472">Membrane</keyword>
<dbReference type="GO" id="GO:0016887">
    <property type="term" value="F:ATP hydrolysis activity"/>
    <property type="evidence" value="ECO:0007669"/>
    <property type="project" value="InterPro"/>
</dbReference>
<dbReference type="PROSITE" id="PS50893">
    <property type="entry name" value="ABC_TRANSPORTER_2"/>
    <property type="match status" value="1"/>
</dbReference>
<dbReference type="InterPro" id="IPR036640">
    <property type="entry name" value="ABC1_TM_sf"/>
</dbReference>
<comment type="caution">
    <text evidence="14">The sequence shown here is derived from an EMBL/GenBank/DDBJ whole genome shotgun (WGS) entry which is preliminary data.</text>
</comment>
<organism evidence="14 16">
    <name type="scientific">Superficieibacter electus</name>
    <dbReference type="NCBI Taxonomy" id="2022662"/>
    <lineage>
        <taxon>Bacteria</taxon>
        <taxon>Pseudomonadati</taxon>
        <taxon>Pseudomonadota</taxon>
        <taxon>Gammaproteobacteria</taxon>
        <taxon>Enterobacterales</taxon>
        <taxon>Enterobacteriaceae</taxon>
        <taxon>Superficieibacter</taxon>
    </lineage>
</organism>
<dbReference type="EMBL" id="PQGD01000006">
    <property type="protein sequence ID" value="POP49210.1"/>
    <property type="molecule type" value="Genomic_DNA"/>
</dbReference>
<evidence type="ECO:0000256" key="4">
    <source>
        <dbReference type="ARBA" id="ARBA00022519"/>
    </source>
</evidence>
<dbReference type="RefSeq" id="WP_103675428.1">
    <property type="nucleotide sequence ID" value="NZ_PQGD01000006.1"/>
</dbReference>
<dbReference type="InterPro" id="IPR014216">
    <property type="entry name" value="ABC_transptr_CydD"/>
</dbReference>
<keyword evidence="4" id="KW-0997">Cell inner membrane</keyword>
<accession>A0A2P5GRM2</accession>
<reference evidence="15 16" key="1">
    <citation type="submission" date="2018-01" db="EMBL/GenBank/DDBJ databases">
        <title>Superficieibacter electus gen. nov., sp. nov., an extended-spectrum beta-lactamase possessing member of the Enterobacteriaceae family, isolated from intensive care unit surfaces.</title>
        <authorList>
            <person name="Potter R.F."/>
            <person name="D'Souza A.W."/>
        </authorList>
    </citation>
    <scope>NUCLEOTIDE SEQUENCE [LARGE SCALE GENOMIC DNA]</scope>
    <source>
        <strain evidence="14 16">BP-1</strain>
        <strain evidence="13 15">BP-2</strain>
    </source>
</reference>
<dbReference type="NCBIfam" id="NF008379">
    <property type="entry name" value="PRK11174.1"/>
    <property type="match status" value="1"/>
</dbReference>
<keyword evidence="6" id="KW-0547">Nucleotide-binding</keyword>
<dbReference type="SUPFAM" id="SSF52540">
    <property type="entry name" value="P-loop containing nucleoside triphosphate hydrolases"/>
    <property type="match status" value="1"/>
</dbReference>
<comment type="subcellular location">
    <subcellularLocation>
        <location evidence="1">Cell inner membrane</location>
        <topology evidence="1">Multi-pass membrane protein</topology>
    </subcellularLocation>
</comment>
<dbReference type="Gene3D" id="3.40.50.300">
    <property type="entry name" value="P-loop containing nucleotide triphosphate hydrolases"/>
    <property type="match status" value="1"/>
</dbReference>
<dbReference type="NCBIfam" id="TIGR02857">
    <property type="entry name" value="CydD"/>
    <property type="match status" value="1"/>
</dbReference>
<evidence type="ECO:0000259" key="12">
    <source>
        <dbReference type="PROSITE" id="PS50929"/>
    </source>
</evidence>
<dbReference type="GO" id="GO:0140359">
    <property type="term" value="F:ABC-type transporter activity"/>
    <property type="evidence" value="ECO:0007669"/>
    <property type="project" value="InterPro"/>
</dbReference>
<feature type="domain" description="ABC transmembrane type-1" evidence="12">
    <location>
        <begin position="29"/>
        <end position="316"/>
    </location>
</feature>
<dbReference type="InterPro" id="IPR039421">
    <property type="entry name" value="Type_1_exporter"/>
</dbReference>
<sequence length="588" mass="65276">MNKTRQQELIRWLKQQSVISRRWLMLSRLLGLISGLLIVAQAWILAQILQHMIMDNIPREALLLPFIQLILVFIVRAWVTWLREKVGFHAGQYIRFAIRRRVLDRLQQAGPAWIQGKPTGSWATLILEQIDDMHDYYARYLPQMALATFVPLLIVIAIFPSNWAAALILLGTAPLIPLFMALVGMGAADANRRNFQALARLSGHFLDRLRGMETLRIFGRGEAEIDNIRQASQDFRQRTMEVLRLAFLSSGVLEFFASLSIALVAVYFGFSYLGELNFGHYGAGVTLAAGFLALILAPEFFQPLRDLGTYYHAKAQAVGAADSLKTFLETPLASPERGEKQLPAQQAVSVTARDLLIKSPDGKVLAGPLNFDLTAGQRVVLIGLSGSGKTSLLNVLTGFLPYEGSLQVNHTELRELDPDLWRQQLSWVGQNPQLPAATLRENVLLAKPDATEAELQSALDRAWVSEFATQLPQGIDTPLTDQAGGLSVGQAQRVAVARALLTPCQLLLLDEPSASLDAHSEQRVMQALNEASRQQTTLLVTHQLEALADWDAIWVMQDGQLVEQGNFTTLTQNNGLFASLLIHRQEEI</sequence>
<keyword evidence="2" id="KW-0813">Transport</keyword>
<evidence type="ECO:0000313" key="14">
    <source>
        <dbReference type="EMBL" id="POP49210.1"/>
    </source>
</evidence>
<dbReference type="Gene3D" id="1.20.1560.10">
    <property type="entry name" value="ABC transporter type 1, transmembrane domain"/>
    <property type="match status" value="1"/>
</dbReference>
<evidence type="ECO:0000313" key="13">
    <source>
        <dbReference type="EMBL" id="POP45903.1"/>
    </source>
</evidence>
<dbReference type="GO" id="GO:0005524">
    <property type="term" value="F:ATP binding"/>
    <property type="evidence" value="ECO:0007669"/>
    <property type="project" value="UniProtKB-KW"/>
</dbReference>
<feature type="transmembrane region" description="Helical" evidence="10">
    <location>
        <begin position="165"/>
        <end position="188"/>
    </location>
</feature>
<dbReference type="Pfam" id="PF00664">
    <property type="entry name" value="ABC_membrane"/>
    <property type="match status" value="1"/>
</dbReference>
<protein>
    <submittedName>
        <fullName evidence="14">Cysteine/glutathione ABC transporter permease/ATP-binding protein CydD</fullName>
    </submittedName>
</protein>
<keyword evidence="7 14" id="KW-0067">ATP-binding</keyword>
<keyword evidence="3" id="KW-1003">Cell membrane</keyword>
<dbReference type="PANTHER" id="PTHR24221">
    <property type="entry name" value="ATP-BINDING CASSETTE SUB-FAMILY B"/>
    <property type="match status" value="1"/>
</dbReference>
<dbReference type="InterPro" id="IPR027417">
    <property type="entry name" value="P-loop_NTPase"/>
</dbReference>
<feature type="transmembrane region" description="Helical" evidence="10">
    <location>
        <begin position="245"/>
        <end position="272"/>
    </location>
</feature>
<keyword evidence="5 10" id="KW-0812">Transmembrane</keyword>
<evidence type="ECO:0000256" key="1">
    <source>
        <dbReference type="ARBA" id="ARBA00004429"/>
    </source>
</evidence>
<dbReference type="AlphaFoldDB" id="A0A2P5GRM2"/>
<dbReference type="GO" id="GO:0005886">
    <property type="term" value="C:plasma membrane"/>
    <property type="evidence" value="ECO:0007669"/>
    <property type="project" value="UniProtKB-SubCell"/>
</dbReference>
<dbReference type="PROSITE" id="PS00211">
    <property type="entry name" value="ABC_TRANSPORTER_1"/>
    <property type="match status" value="1"/>
</dbReference>
<dbReference type="Pfam" id="PF00005">
    <property type="entry name" value="ABC_tran"/>
    <property type="match status" value="1"/>
</dbReference>
<evidence type="ECO:0000256" key="8">
    <source>
        <dbReference type="ARBA" id="ARBA00022989"/>
    </source>
</evidence>
<evidence type="ECO:0000256" key="9">
    <source>
        <dbReference type="ARBA" id="ARBA00023136"/>
    </source>
</evidence>
<dbReference type="GO" id="GO:0034040">
    <property type="term" value="F:ATPase-coupled lipid transmembrane transporter activity"/>
    <property type="evidence" value="ECO:0007669"/>
    <property type="project" value="TreeGrafter"/>
</dbReference>
<keyword evidence="15" id="KW-1185">Reference proteome</keyword>
<evidence type="ECO:0000256" key="7">
    <source>
        <dbReference type="ARBA" id="ARBA00022840"/>
    </source>
</evidence>
<dbReference type="InterPro" id="IPR003439">
    <property type="entry name" value="ABC_transporter-like_ATP-bd"/>
</dbReference>
<feature type="transmembrane region" description="Helical" evidence="10">
    <location>
        <begin position="61"/>
        <end position="79"/>
    </location>
</feature>
<dbReference type="PANTHER" id="PTHR24221:SF261">
    <property type="entry name" value="GLUTATHIONE_L-CYSTEINE TRANSPORT SYSTEM ATP-BINDING_PERMEASE PROTEIN CYDD"/>
    <property type="match status" value="1"/>
</dbReference>
<dbReference type="OrthoDB" id="9806127at2"/>
<name>A0A2P5GRM2_9ENTR</name>
<dbReference type="SUPFAM" id="SSF90123">
    <property type="entry name" value="ABC transporter transmembrane region"/>
    <property type="match status" value="1"/>
</dbReference>
<feature type="transmembrane region" description="Helical" evidence="10">
    <location>
        <begin position="140"/>
        <end position="159"/>
    </location>
</feature>
<dbReference type="EMBL" id="PQGE01000005">
    <property type="protein sequence ID" value="POP45903.1"/>
    <property type="molecule type" value="Genomic_DNA"/>
</dbReference>